<evidence type="ECO:0000256" key="5">
    <source>
        <dbReference type="ARBA" id="ARBA00022725"/>
    </source>
</evidence>
<evidence type="ECO:0000256" key="2">
    <source>
        <dbReference type="ARBA" id="ARBA00022475"/>
    </source>
</evidence>
<dbReference type="InParanoid" id="A0A7E5VUK4"/>
<evidence type="ECO:0000256" key="7">
    <source>
        <dbReference type="ARBA" id="ARBA00023136"/>
    </source>
</evidence>
<keyword evidence="5 10" id="KW-0552">Olfaction</keyword>
<dbReference type="KEGG" id="tnl:113496846"/>
<organism evidence="11 12">
    <name type="scientific">Trichoplusia ni</name>
    <name type="common">Cabbage looper</name>
    <dbReference type="NCBI Taxonomy" id="7111"/>
    <lineage>
        <taxon>Eukaryota</taxon>
        <taxon>Metazoa</taxon>
        <taxon>Ecdysozoa</taxon>
        <taxon>Arthropoda</taxon>
        <taxon>Hexapoda</taxon>
        <taxon>Insecta</taxon>
        <taxon>Pterygota</taxon>
        <taxon>Neoptera</taxon>
        <taxon>Endopterygota</taxon>
        <taxon>Lepidoptera</taxon>
        <taxon>Glossata</taxon>
        <taxon>Ditrysia</taxon>
        <taxon>Noctuoidea</taxon>
        <taxon>Noctuidae</taxon>
        <taxon>Plusiinae</taxon>
        <taxon>Trichoplusia</taxon>
    </lineage>
</organism>
<feature type="transmembrane region" description="Helical" evidence="10">
    <location>
        <begin position="33"/>
        <end position="56"/>
    </location>
</feature>
<keyword evidence="6 10" id="KW-1133">Transmembrane helix</keyword>
<accession>A0A7E5VUK4</accession>
<reference evidence="12" key="1">
    <citation type="submission" date="2025-08" db="UniProtKB">
        <authorList>
            <consortium name="RefSeq"/>
        </authorList>
    </citation>
    <scope>IDENTIFICATION</scope>
</reference>
<dbReference type="GO" id="GO:0004984">
    <property type="term" value="F:olfactory receptor activity"/>
    <property type="evidence" value="ECO:0007669"/>
    <property type="project" value="InterPro"/>
</dbReference>
<keyword evidence="8 10" id="KW-0675">Receptor</keyword>
<dbReference type="GO" id="GO:0007165">
    <property type="term" value="P:signal transduction"/>
    <property type="evidence" value="ECO:0007669"/>
    <property type="project" value="UniProtKB-KW"/>
</dbReference>
<evidence type="ECO:0000256" key="9">
    <source>
        <dbReference type="ARBA" id="ARBA00023224"/>
    </source>
</evidence>
<keyword evidence="11" id="KW-1185">Reference proteome</keyword>
<dbReference type="GO" id="GO:0005549">
    <property type="term" value="F:odorant binding"/>
    <property type="evidence" value="ECO:0007669"/>
    <property type="project" value="InterPro"/>
</dbReference>
<feature type="transmembrane region" description="Helical" evidence="10">
    <location>
        <begin position="267"/>
        <end position="292"/>
    </location>
</feature>
<evidence type="ECO:0000313" key="11">
    <source>
        <dbReference type="Proteomes" id="UP000322000"/>
    </source>
</evidence>
<evidence type="ECO:0000256" key="8">
    <source>
        <dbReference type="ARBA" id="ARBA00023170"/>
    </source>
</evidence>
<sequence>MELHQVDCFKMNMRFWKFLAIWPDNDSSRSYKYFSILFIGIVVILYNVLFSISFYFLPRQLDLFIEELIFYFTELSMFSKVMTFVFMRKKIKEVLRILETDIFQPDDAEGLALVTKAKNFIMMYYKIDFIISGTSNFAHVVAPVLGHVIFKAELLLPVTRYSFFSDALTQKFIYILYAYQAVGIHFHMLYNINIDTFFVGLMILIIAQLDVLDGKLRRVADVEQDTENEGEVSREPVDKNRKAVTNLNGCIIHFDEISRLCSLVEEIFSTTLFCQFSMASCIICVCLFRFTMPAPVRYYIFLATYMSAMMLQILIPCFFGTRLMDKSNLLVFSTYSCDWTPRSRQFKSNLRLFVERANKPLSLTGGKMFCLSLNSYTSIMNSAYSFFTLLQHMQTRE</sequence>
<dbReference type="InterPro" id="IPR004117">
    <property type="entry name" value="7tm6_olfct_rcpt"/>
</dbReference>
<keyword evidence="3 10" id="KW-0716">Sensory transduction</keyword>
<keyword evidence="7 10" id="KW-0472">Membrane</keyword>
<comment type="similarity">
    <text evidence="10">Belongs to the insect chemoreceptor superfamily. Heteromeric odorant receptor channel (TC 1.A.69) family.</text>
</comment>
<evidence type="ECO:0000256" key="6">
    <source>
        <dbReference type="ARBA" id="ARBA00022989"/>
    </source>
</evidence>
<dbReference type="GeneID" id="113496846"/>
<gene>
    <name evidence="12" type="primary">LOC113496846</name>
</gene>
<name>A0A7E5VUK4_TRINI</name>
<dbReference type="Proteomes" id="UP000322000">
    <property type="component" value="Chromosome 8"/>
</dbReference>
<dbReference type="RefSeq" id="XP_026732014.1">
    <property type="nucleotide sequence ID" value="XM_026876213.1"/>
</dbReference>
<dbReference type="AlphaFoldDB" id="A0A7E5VUK4"/>
<keyword evidence="2" id="KW-1003">Cell membrane</keyword>
<dbReference type="FunCoup" id="A0A7E5VUK4">
    <property type="interactions" value="47"/>
</dbReference>
<dbReference type="PANTHER" id="PTHR21137:SF35">
    <property type="entry name" value="ODORANT RECEPTOR 19A-RELATED"/>
    <property type="match status" value="1"/>
</dbReference>
<feature type="transmembrane region" description="Helical" evidence="10">
    <location>
        <begin position="68"/>
        <end position="87"/>
    </location>
</feature>
<dbReference type="OrthoDB" id="7548151at2759"/>
<dbReference type="GO" id="GO:0005886">
    <property type="term" value="C:plasma membrane"/>
    <property type="evidence" value="ECO:0007669"/>
    <property type="project" value="UniProtKB-SubCell"/>
</dbReference>
<comment type="subcellular location">
    <subcellularLocation>
        <location evidence="1 10">Cell membrane</location>
        <topology evidence="1 10">Multi-pass membrane protein</topology>
    </subcellularLocation>
</comment>
<evidence type="ECO:0000313" key="12">
    <source>
        <dbReference type="RefSeq" id="XP_026732014.1"/>
    </source>
</evidence>
<protein>
    <recommendedName>
        <fullName evidence="10">Odorant receptor</fullName>
    </recommendedName>
</protein>
<dbReference type="Pfam" id="PF02949">
    <property type="entry name" value="7tm_6"/>
    <property type="match status" value="1"/>
</dbReference>
<comment type="caution">
    <text evidence="10">Lacks conserved residue(s) required for the propagation of feature annotation.</text>
</comment>
<keyword evidence="9 10" id="KW-0807">Transducer</keyword>
<evidence type="ECO:0000256" key="4">
    <source>
        <dbReference type="ARBA" id="ARBA00022692"/>
    </source>
</evidence>
<evidence type="ECO:0000256" key="3">
    <source>
        <dbReference type="ARBA" id="ARBA00022606"/>
    </source>
</evidence>
<feature type="transmembrane region" description="Helical" evidence="10">
    <location>
        <begin position="196"/>
        <end position="212"/>
    </location>
</feature>
<evidence type="ECO:0000256" key="1">
    <source>
        <dbReference type="ARBA" id="ARBA00004651"/>
    </source>
</evidence>
<keyword evidence="4 10" id="KW-0812">Transmembrane</keyword>
<feature type="transmembrane region" description="Helical" evidence="10">
    <location>
        <begin position="298"/>
        <end position="319"/>
    </location>
</feature>
<evidence type="ECO:0000256" key="10">
    <source>
        <dbReference type="RuleBase" id="RU351113"/>
    </source>
</evidence>
<dbReference type="PANTHER" id="PTHR21137">
    <property type="entry name" value="ODORANT RECEPTOR"/>
    <property type="match status" value="1"/>
</dbReference>
<proteinExistence type="inferred from homology"/>